<feature type="compositionally biased region" description="Polar residues" evidence="1">
    <location>
        <begin position="160"/>
        <end position="174"/>
    </location>
</feature>
<evidence type="ECO:0000313" key="2">
    <source>
        <dbReference type="EMBL" id="KAK0644482.1"/>
    </source>
</evidence>
<evidence type="ECO:0008006" key="4">
    <source>
        <dbReference type="Google" id="ProtNLM"/>
    </source>
</evidence>
<dbReference type="Proteomes" id="UP001174936">
    <property type="component" value="Unassembled WGS sequence"/>
</dbReference>
<proteinExistence type="predicted"/>
<protein>
    <recommendedName>
        <fullName evidence="4">Prion-inhibition and propagation HeLo domain-containing protein</fullName>
    </recommendedName>
</protein>
<name>A0AA40CN28_9PEZI</name>
<gene>
    <name evidence="2" type="ORF">B0T16DRAFT_197306</name>
</gene>
<feature type="compositionally biased region" description="Basic residues" evidence="1">
    <location>
        <begin position="103"/>
        <end position="113"/>
    </location>
</feature>
<evidence type="ECO:0000256" key="1">
    <source>
        <dbReference type="SAM" id="MobiDB-lite"/>
    </source>
</evidence>
<accession>A0AA40CN28</accession>
<keyword evidence="3" id="KW-1185">Reference proteome</keyword>
<feature type="region of interest" description="Disordered" evidence="1">
    <location>
        <begin position="98"/>
        <end position="249"/>
    </location>
</feature>
<evidence type="ECO:0000313" key="3">
    <source>
        <dbReference type="Proteomes" id="UP001174936"/>
    </source>
</evidence>
<feature type="compositionally biased region" description="Polar residues" evidence="1">
    <location>
        <begin position="123"/>
        <end position="144"/>
    </location>
</feature>
<dbReference type="AlphaFoldDB" id="A0AA40CN28"/>
<dbReference type="EMBL" id="JAULSV010000005">
    <property type="protein sequence ID" value="KAK0644482.1"/>
    <property type="molecule type" value="Genomic_DNA"/>
</dbReference>
<feature type="compositionally biased region" description="Polar residues" evidence="1">
    <location>
        <begin position="214"/>
        <end position="228"/>
    </location>
</feature>
<sequence length="682" mass="75670">MAEAALVAGSKLLVPLFQSCYQLYTSIQRSKTFAQRFRIEKRFLEGEYSIFLRLSETKIGQLAEPLDDHETERMIEIIRLLQNAKDILEGADKHIKEVAKKSQPPRKLFKKRPVVATPVAGSATENTDNRNSASDVWTLPTQSGADDGVSERGTDATEAAESQTSTPAGTSISEFGSGDTKTPEKKKKSSVRSRLSKFGSFLRPDKAKKGAHSTDPTPTASGSSTPRRSTSDAVVPSPSPDPAPPTPQTLADRVNQIADANILISVMPPKEPEVIHPDRGGGSAWVQEVKGSVEKLNEFHLAFKENNKKLARLLKLKPDAGTGLATSAASTEHASALVQQVTTTQVALQRLHQSIRCMNPAGAQKRVTLELAVNFHNEIESSRDRLDHLRLRAQGEYFYFGLKIHDRGDDLEGLEATEYVAESKINYDNSFQQAPIPPNNHKALMLNKAKSMDAEPEPGQKFMLWGDLLYEKQADYSRDIHRLFRNDAEVWTAVETLHEFMQPDGAVKHMKLWQRVELMKLAIAAQLFFTNTNSMRPTCYPITLGRFAYYMTDPKASKWDDNNPLILRPHLDIGFGRRNEGVPQYPLPPVKELGLVLLQIAGCVRMDVESSQQKEAKDWADEQFEKLTSKALMPLARIGKDCVEFEPARGAASAYMANTLVRLNDLAAFKYSQASAVGQTVP</sequence>
<feature type="compositionally biased region" description="Pro residues" evidence="1">
    <location>
        <begin position="237"/>
        <end position="247"/>
    </location>
</feature>
<reference evidence="2" key="1">
    <citation type="submission" date="2023-06" db="EMBL/GenBank/DDBJ databases">
        <title>Genome-scale phylogeny and comparative genomics of the fungal order Sordariales.</title>
        <authorList>
            <consortium name="Lawrence Berkeley National Laboratory"/>
            <person name="Hensen N."/>
            <person name="Bonometti L."/>
            <person name="Westerberg I."/>
            <person name="Brannstrom I.O."/>
            <person name="Guillou S."/>
            <person name="Cros-Aarteil S."/>
            <person name="Calhoun S."/>
            <person name="Haridas S."/>
            <person name="Kuo A."/>
            <person name="Mondo S."/>
            <person name="Pangilinan J."/>
            <person name="Riley R."/>
            <person name="Labutti K."/>
            <person name="Andreopoulos B."/>
            <person name="Lipzen A."/>
            <person name="Chen C."/>
            <person name="Yanf M."/>
            <person name="Daum C."/>
            <person name="Ng V."/>
            <person name="Clum A."/>
            <person name="Steindorff A."/>
            <person name="Ohm R."/>
            <person name="Martin F."/>
            <person name="Silar P."/>
            <person name="Natvig D."/>
            <person name="Lalanne C."/>
            <person name="Gautier V."/>
            <person name="Ament-Velasquez S.L."/>
            <person name="Kruys A."/>
            <person name="Hutchinson M.I."/>
            <person name="Powell A.J."/>
            <person name="Barry K."/>
            <person name="Miller A.N."/>
            <person name="Grigoriev I.V."/>
            <person name="Debuchy R."/>
            <person name="Gladieux P."/>
            <person name="Thoren M.H."/>
            <person name="Johannesson H."/>
        </authorList>
    </citation>
    <scope>NUCLEOTIDE SEQUENCE</scope>
    <source>
        <strain evidence="2">SMH2532-1</strain>
    </source>
</reference>
<feature type="compositionally biased region" description="Basic residues" evidence="1">
    <location>
        <begin position="184"/>
        <end position="195"/>
    </location>
</feature>
<organism evidence="2 3">
    <name type="scientific">Cercophora newfieldiana</name>
    <dbReference type="NCBI Taxonomy" id="92897"/>
    <lineage>
        <taxon>Eukaryota</taxon>
        <taxon>Fungi</taxon>
        <taxon>Dikarya</taxon>
        <taxon>Ascomycota</taxon>
        <taxon>Pezizomycotina</taxon>
        <taxon>Sordariomycetes</taxon>
        <taxon>Sordariomycetidae</taxon>
        <taxon>Sordariales</taxon>
        <taxon>Lasiosphaeriaceae</taxon>
        <taxon>Cercophora</taxon>
    </lineage>
</organism>
<comment type="caution">
    <text evidence="2">The sequence shown here is derived from an EMBL/GenBank/DDBJ whole genome shotgun (WGS) entry which is preliminary data.</text>
</comment>